<dbReference type="CDD" id="cd01627">
    <property type="entry name" value="HAD_TPP"/>
    <property type="match status" value="1"/>
</dbReference>
<keyword evidence="4" id="KW-1185">Reference proteome</keyword>
<dbReference type="RefSeq" id="WP_318350212.1">
    <property type="nucleotide sequence ID" value="NZ_AP018694.1"/>
</dbReference>
<evidence type="ECO:0000313" key="3">
    <source>
        <dbReference type="EMBL" id="BBE17195.1"/>
    </source>
</evidence>
<evidence type="ECO:0000313" key="4">
    <source>
        <dbReference type="Proteomes" id="UP001193389"/>
    </source>
</evidence>
<organism evidence="3 4">
    <name type="scientific">Aquipluma nitroreducens</name>
    <dbReference type="NCBI Taxonomy" id="2010828"/>
    <lineage>
        <taxon>Bacteria</taxon>
        <taxon>Pseudomonadati</taxon>
        <taxon>Bacteroidota</taxon>
        <taxon>Bacteroidia</taxon>
        <taxon>Marinilabiliales</taxon>
        <taxon>Prolixibacteraceae</taxon>
        <taxon>Aquipluma</taxon>
    </lineage>
</organism>
<dbReference type="GO" id="GO:0005829">
    <property type="term" value="C:cytosol"/>
    <property type="evidence" value="ECO:0007669"/>
    <property type="project" value="TreeGrafter"/>
</dbReference>
<dbReference type="InterPro" id="IPR003337">
    <property type="entry name" value="Trehalose_PPase"/>
</dbReference>
<reference evidence="3" key="1">
    <citation type="journal article" date="2020" name="Int. J. Syst. Evol. Microbiol.">
        <title>Aquipluma nitroreducens gen. nov. sp. nov., a novel facultatively anaerobic bacterium isolated from a freshwater lake.</title>
        <authorList>
            <person name="Watanabe M."/>
            <person name="Kojima H."/>
            <person name="Fukui M."/>
        </authorList>
    </citation>
    <scope>NUCLEOTIDE SEQUENCE</scope>
    <source>
        <strain evidence="3">MeG22</strain>
    </source>
</reference>
<evidence type="ECO:0000256" key="1">
    <source>
        <dbReference type="ARBA" id="ARBA00006330"/>
    </source>
</evidence>
<proteinExistence type="inferred from homology"/>
<dbReference type="Proteomes" id="UP001193389">
    <property type="component" value="Chromosome"/>
</dbReference>
<dbReference type="NCBIfam" id="TIGR01484">
    <property type="entry name" value="HAD-SF-IIB"/>
    <property type="match status" value="1"/>
</dbReference>
<dbReference type="NCBIfam" id="NF011071">
    <property type="entry name" value="PRK14501.1"/>
    <property type="match status" value="1"/>
</dbReference>
<protein>
    <submittedName>
        <fullName evidence="3">Alpha,alpha-trehalose-phosphate synthase [UDP-forming]</fullName>
    </submittedName>
</protein>
<dbReference type="PANTHER" id="PTHR10788">
    <property type="entry name" value="TREHALOSE-6-PHOSPHATE SYNTHASE"/>
    <property type="match status" value="1"/>
</dbReference>
<dbReference type="InterPro" id="IPR036412">
    <property type="entry name" value="HAD-like_sf"/>
</dbReference>
<dbReference type="AlphaFoldDB" id="A0A5K7S6U2"/>
<dbReference type="Gene3D" id="3.40.50.2000">
    <property type="entry name" value="Glycogen Phosphorylase B"/>
    <property type="match status" value="2"/>
</dbReference>
<dbReference type="InterPro" id="IPR001830">
    <property type="entry name" value="Glyco_trans_20"/>
</dbReference>
<dbReference type="EMBL" id="AP018694">
    <property type="protein sequence ID" value="BBE17195.1"/>
    <property type="molecule type" value="Genomic_DNA"/>
</dbReference>
<dbReference type="GO" id="GO:0005992">
    <property type="term" value="P:trehalose biosynthetic process"/>
    <property type="evidence" value="ECO:0007669"/>
    <property type="project" value="InterPro"/>
</dbReference>
<comment type="similarity">
    <text evidence="2">Belongs to the glycosyltransferase 20 family.</text>
</comment>
<dbReference type="InterPro" id="IPR023214">
    <property type="entry name" value="HAD_sf"/>
</dbReference>
<dbReference type="GO" id="GO:0003825">
    <property type="term" value="F:alpha,alpha-trehalose-phosphate synthase (UDP-forming) activity"/>
    <property type="evidence" value="ECO:0007669"/>
    <property type="project" value="TreeGrafter"/>
</dbReference>
<dbReference type="CDD" id="cd03788">
    <property type="entry name" value="GT20_TPS"/>
    <property type="match status" value="1"/>
</dbReference>
<dbReference type="Gene3D" id="3.40.50.1000">
    <property type="entry name" value="HAD superfamily/HAD-like"/>
    <property type="match status" value="1"/>
</dbReference>
<dbReference type="KEGG" id="anf:AQPE_1344"/>
<dbReference type="NCBIfam" id="TIGR00685">
    <property type="entry name" value="T6PP"/>
    <property type="match status" value="1"/>
</dbReference>
<dbReference type="SUPFAM" id="SSF56784">
    <property type="entry name" value="HAD-like"/>
    <property type="match status" value="1"/>
</dbReference>
<dbReference type="Pfam" id="PF00982">
    <property type="entry name" value="Glyco_transf_20"/>
    <property type="match status" value="1"/>
</dbReference>
<name>A0A5K7S6U2_9BACT</name>
<comment type="similarity">
    <text evidence="1">In the C-terminal section; belongs to the trehalose phosphatase family.</text>
</comment>
<accession>A0A5K7S6U2</accession>
<evidence type="ECO:0000256" key="2">
    <source>
        <dbReference type="ARBA" id="ARBA00008799"/>
    </source>
</evidence>
<dbReference type="Pfam" id="PF02358">
    <property type="entry name" value="Trehalose_PPase"/>
    <property type="match status" value="1"/>
</dbReference>
<dbReference type="PANTHER" id="PTHR10788:SF106">
    <property type="entry name" value="BCDNA.GH08860"/>
    <property type="match status" value="1"/>
</dbReference>
<sequence>MALYIISNRLPLKVSKPENDFVYERSEGGLATGLGSLKDFEEKNWIGWPGIFVDEDQDKDQIRAGLLSENFFPVFLSEAQISDYYEGYSNTVIWPLCHYFYTYIQYESRFWESYQEVNRLFCEEAVKLIKPDDRVWIQDYQLMLLPAMLREKIEGISIGYFHHIPFPSYELFRVLPERAEILKGLLGADLIGFHTHDYMRHFISAAYRVLGLDCNLDEINVGERMVHVDAFPMGINYELHYNAILDENVQQMANKFRENFGSHKLALSVDRLDYSKGILHRLKGFALFLENHPEYRGEISLVMVIVPSRDQVDMYADLKTKIDEMIGSLNGLYSTLNWSPVYYFYRGFPFGELMALYHIANFAFVTPLRDGMNLVAKEYVAVKRDNPGVLVLSEMAGAAAELKEALIINPNDIDEIEGAFLDALTMPEDEKVRRMGKMQKTVSKQTVNKWARDFVKELVAIEKKNQSLQGKKIGTELTETIYQLYKTAKKRLIILDYDGTLVPIVKNPDMAIPGYVLIETLKELAADKQNTIVISSGRNTDFLDKWFGNYGFDMAAEHGAYYKEYGVWQASVRNLFPEDEEVLDIMQQIVDKTPGSMIEKKKTALVWHYRNCDKWLAELREKQLINALMMPCSRLNLQIMRGNKVVEVKTIGVNKGTEATRLLGRDNYDFVMAMGDDITDDDMFHALPAEAITIKVGSISDHARFSLAQSDTISFLKNLILKA</sequence>
<dbReference type="SUPFAM" id="SSF53756">
    <property type="entry name" value="UDP-Glycosyltransferase/glycogen phosphorylase"/>
    <property type="match status" value="1"/>
</dbReference>
<dbReference type="Gene3D" id="3.30.70.1020">
    <property type="entry name" value="Trehalose-6-phosphate phosphatase related protein, domain 2"/>
    <property type="match status" value="1"/>
</dbReference>
<dbReference type="InterPro" id="IPR006379">
    <property type="entry name" value="HAD-SF_hydro_IIB"/>
</dbReference>
<gene>
    <name evidence="3" type="ORF">AQPE_1344</name>
</gene>
<dbReference type="GO" id="GO:0004805">
    <property type="term" value="F:trehalose-phosphatase activity"/>
    <property type="evidence" value="ECO:0007669"/>
    <property type="project" value="TreeGrafter"/>
</dbReference>